<proteinExistence type="predicted"/>
<evidence type="ECO:0000313" key="1">
    <source>
        <dbReference type="EMBL" id="KAG2286610.1"/>
    </source>
</evidence>
<dbReference type="AlphaFoldDB" id="A0A8X7RE18"/>
<reference evidence="1 2" key="1">
    <citation type="submission" date="2020-02" db="EMBL/GenBank/DDBJ databases">
        <authorList>
            <person name="Ma Q."/>
            <person name="Huang Y."/>
            <person name="Song X."/>
            <person name="Pei D."/>
        </authorList>
    </citation>
    <scope>NUCLEOTIDE SEQUENCE [LARGE SCALE GENOMIC DNA]</scope>
    <source>
        <strain evidence="1">Sxm20200214</strain>
        <tissue evidence="1">Leaf</tissue>
    </source>
</reference>
<dbReference type="Proteomes" id="UP000886595">
    <property type="component" value="Unassembled WGS sequence"/>
</dbReference>
<gene>
    <name evidence="1" type="ORF">Bca52824_046214</name>
</gene>
<organism evidence="1 2">
    <name type="scientific">Brassica carinata</name>
    <name type="common">Ethiopian mustard</name>
    <name type="synonym">Abyssinian cabbage</name>
    <dbReference type="NCBI Taxonomy" id="52824"/>
    <lineage>
        <taxon>Eukaryota</taxon>
        <taxon>Viridiplantae</taxon>
        <taxon>Streptophyta</taxon>
        <taxon>Embryophyta</taxon>
        <taxon>Tracheophyta</taxon>
        <taxon>Spermatophyta</taxon>
        <taxon>Magnoliopsida</taxon>
        <taxon>eudicotyledons</taxon>
        <taxon>Gunneridae</taxon>
        <taxon>Pentapetalae</taxon>
        <taxon>rosids</taxon>
        <taxon>malvids</taxon>
        <taxon>Brassicales</taxon>
        <taxon>Brassicaceae</taxon>
        <taxon>Brassiceae</taxon>
        <taxon>Brassica</taxon>
    </lineage>
</organism>
<protein>
    <submittedName>
        <fullName evidence="1">Uncharacterized protein</fullName>
    </submittedName>
</protein>
<accession>A0A8X7RE18</accession>
<comment type="caution">
    <text evidence="1">The sequence shown here is derived from an EMBL/GenBank/DDBJ whole genome shotgun (WGS) entry which is preliminary data.</text>
</comment>
<dbReference type="EMBL" id="JAAMPC010000010">
    <property type="protein sequence ID" value="KAG2286610.1"/>
    <property type="molecule type" value="Genomic_DNA"/>
</dbReference>
<sequence length="105" mass="12009">MEVSIHICIRFVSLCSGSFGPERCNGFCLDNSPRCGLNANVTSFCDYLSAVWLCSEALSTHLSLVLNLQSSSQEELFYLSAFVIVVYHFNQRRWYISSFYCNRKN</sequence>
<keyword evidence="2" id="KW-1185">Reference proteome</keyword>
<name>A0A8X7RE18_BRACI</name>
<evidence type="ECO:0000313" key="2">
    <source>
        <dbReference type="Proteomes" id="UP000886595"/>
    </source>
</evidence>